<gene>
    <name evidence="1" type="ORF">USDA257_c24670</name>
</gene>
<sequence length="59" mass="6199">MALGVGEFQHKDLAYAVDDAIATALANGRIAAKTLNQLTSRCPPIEPLALSVCEPPAHQ</sequence>
<dbReference type="Proteomes" id="UP000006180">
    <property type="component" value="Chromosome"/>
</dbReference>
<dbReference type="PATRIC" id="fig|1185652.3.peg.2557"/>
<evidence type="ECO:0000313" key="1">
    <source>
        <dbReference type="EMBL" id="AFL51043.1"/>
    </source>
</evidence>
<evidence type="ECO:0000313" key="2">
    <source>
        <dbReference type="Proteomes" id="UP000006180"/>
    </source>
</evidence>
<reference evidence="1 2" key="1">
    <citation type="journal article" date="2012" name="J. Bacteriol.">
        <title>Complete genome sequence of the broad-host-range strain Sinorhizobium fredii USDA257.</title>
        <authorList>
            <person name="Schuldes J."/>
            <person name="Rodriguez Orbegoso M."/>
            <person name="Schmeisser C."/>
            <person name="Krishnan H.B."/>
            <person name="Daniel R."/>
            <person name="Streit W.R."/>
        </authorList>
    </citation>
    <scope>NUCLEOTIDE SEQUENCE [LARGE SCALE GENOMIC DNA]</scope>
    <source>
        <strain evidence="1 2">USDA 257</strain>
    </source>
</reference>
<dbReference type="EMBL" id="CP003563">
    <property type="protein sequence ID" value="AFL51043.1"/>
    <property type="molecule type" value="Genomic_DNA"/>
</dbReference>
<name>I3X587_SINF2</name>
<organism evidence="1 2">
    <name type="scientific">Sinorhizobium fredii (strain USDA 257)</name>
    <dbReference type="NCBI Taxonomy" id="1185652"/>
    <lineage>
        <taxon>Bacteria</taxon>
        <taxon>Pseudomonadati</taxon>
        <taxon>Pseudomonadota</taxon>
        <taxon>Alphaproteobacteria</taxon>
        <taxon>Hyphomicrobiales</taxon>
        <taxon>Rhizobiaceae</taxon>
        <taxon>Sinorhizobium/Ensifer group</taxon>
        <taxon>Sinorhizobium</taxon>
    </lineage>
</organism>
<protein>
    <submittedName>
        <fullName evidence="1">Uncharacterized protein</fullName>
    </submittedName>
</protein>
<dbReference type="AlphaFoldDB" id="I3X587"/>
<dbReference type="HOGENOM" id="CLU_2958291_0_0_5"/>
<proteinExistence type="predicted"/>
<accession>I3X587</accession>
<dbReference type="KEGG" id="sfd:USDA257_c24670"/>